<evidence type="ECO:0008006" key="3">
    <source>
        <dbReference type="Google" id="ProtNLM"/>
    </source>
</evidence>
<dbReference type="EMBL" id="CP003788">
    <property type="protein sequence ID" value="AFR06872.1"/>
    <property type="molecule type" value="Genomic_DNA"/>
</dbReference>
<sequence>MVLSKLFGRSDERIVRRYGLTYGDAWHDPELTKALPTVLDGDLDTGLALLDTDDPQLRALRLHVLSKEGIGLLGPLEAGLDHPDPEPDLLMWAGATRIKAAWKARSGRWAKDVGPERFARFQELLPSAFEPLVRATELSLTPTALDQLQWFGLGTGLPLEELDRLWERIVLLDPCHHASLESRLQVLCRKWLGSDERMFAFARAAVRKAPPGDRSLALILQAHHERVMYWVREQEAETAAERHDLLTIHYTESAVAEEIIDAADRWLEGDPDYPTVARDAHAFGSALTLCFENERAAEALARAGTVVPLSQGPLWGLMADDPAALYARTRKRLGVPLPPI</sequence>
<dbReference type="STRING" id="1205910.B005_2626"/>
<evidence type="ECO:0000313" key="1">
    <source>
        <dbReference type="EMBL" id="AFR06872.1"/>
    </source>
</evidence>
<accession>J7L8R0</accession>
<dbReference type="OrthoDB" id="7171245at2"/>
<name>J7L8R0_NOCAA</name>
<dbReference type="PATRIC" id="fig|1205910.3.peg.2481"/>
<organism evidence="1 2">
    <name type="scientific">Nocardiopsis alba (strain ATCC BAA-2165 / BE74)</name>
    <dbReference type="NCBI Taxonomy" id="1205910"/>
    <lineage>
        <taxon>Bacteria</taxon>
        <taxon>Bacillati</taxon>
        <taxon>Actinomycetota</taxon>
        <taxon>Actinomycetes</taxon>
        <taxon>Streptosporangiales</taxon>
        <taxon>Nocardiopsidaceae</taxon>
        <taxon>Nocardiopsis</taxon>
    </lineage>
</organism>
<reference evidence="1 2" key="1">
    <citation type="journal article" date="2012" name="J. Bacteriol.">
        <title>Whole-Genome Sequence of Nocardiopsis alba Strain ATCC BAA-2165, Associated with Honeybees.</title>
        <authorList>
            <person name="Qiao J."/>
            <person name="Chen L."/>
            <person name="Li Y."/>
            <person name="Wang J."/>
            <person name="Zhang W."/>
            <person name="Chen S."/>
        </authorList>
    </citation>
    <scope>NUCLEOTIDE SEQUENCE [LARGE SCALE GENOMIC DNA]</scope>
    <source>
        <strain evidence="2">ATCC BAA-2165 / BE74</strain>
    </source>
</reference>
<dbReference type="KEGG" id="nal:B005_2626"/>
<dbReference type="Proteomes" id="UP000003779">
    <property type="component" value="Chromosome"/>
</dbReference>
<evidence type="ECO:0000313" key="2">
    <source>
        <dbReference type="Proteomes" id="UP000003779"/>
    </source>
</evidence>
<gene>
    <name evidence="1" type="ordered locus">B005_2626</name>
</gene>
<protein>
    <recommendedName>
        <fullName evidence="3">DUF4034 domain-containing protein</fullName>
    </recommendedName>
</protein>
<dbReference type="RefSeq" id="WP_014909336.1">
    <property type="nucleotide sequence ID" value="NC_018524.1"/>
</dbReference>
<dbReference type="AlphaFoldDB" id="J7L8R0"/>
<reference evidence="2" key="2">
    <citation type="submission" date="2012-08" db="EMBL/GenBank/DDBJ databases">
        <title>Whole-genome sequence of Nocardiopsis alba strain ATCC BAA-2165 associated with honeybees.</title>
        <authorList>
            <person name="Qiao J."/>
            <person name="Chen L."/>
            <person name="Li Y."/>
            <person name="Wang J."/>
            <person name="Zhang W."/>
            <person name="Chen S."/>
        </authorList>
    </citation>
    <scope>NUCLEOTIDE SEQUENCE [LARGE SCALE GENOMIC DNA]</scope>
    <source>
        <strain evidence="2">ATCC BAA-2165 / BE74</strain>
    </source>
</reference>
<proteinExistence type="predicted"/>
<dbReference type="HOGENOM" id="CLU_064093_1_0_11"/>